<evidence type="ECO:0000256" key="5">
    <source>
        <dbReference type="SAM" id="SignalP"/>
    </source>
</evidence>
<dbReference type="RefSeq" id="XP_005836597.1">
    <property type="nucleotide sequence ID" value="XM_005836540.1"/>
</dbReference>
<dbReference type="InterPro" id="IPR029489">
    <property type="entry name" value="OGT/SEC/SPY_C"/>
</dbReference>
<accession>L1JME2</accession>
<evidence type="ECO:0000256" key="1">
    <source>
        <dbReference type="ARBA" id="ARBA00004922"/>
    </source>
</evidence>
<reference evidence="9" key="2">
    <citation type="submission" date="2012-11" db="EMBL/GenBank/DDBJ databases">
        <authorList>
            <person name="Kuo A."/>
            <person name="Curtis B.A."/>
            <person name="Tanifuji G."/>
            <person name="Burki F."/>
            <person name="Gruber A."/>
            <person name="Irimia M."/>
            <person name="Maruyama S."/>
            <person name="Arias M.C."/>
            <person name="Ball S.G."/>
            <person name="Gile G.H."/>
            <person name="Hirakawa Y."/>
            <person name="Hopkins J.F."/>
            <person name="Rensing S.A."/>
            <person name="Schmutz J."/>
            <person name="Symeonidi A."/>
            <person name="Elias M."/>
            <person name="Eveleigh R.J."/>
            <person name="Herman E.K."/>
            <person name="Klute M.J."/>
            <person name="Nakayama T."/>
            <person name="Obornik M."/>
            <person name="Reyes-Prieto A."/>
            <person name="Armbrust E.V."/>
            <person name="Aves S.J."/>
            <person name="Beiko R.G."/>
            <person name="Coutinho P."/>
            <person name="Dacks J.B."/>
            <person name="Durnford D.G."/>
            <person name="Fast N.M."/>
            <person name="Green B.R."/>
            <person name="Grisdale C."/>
            <person name="Hempe F."/>
            <person name="Henrissat B."/>
            <person name="Hoppner M.P."/>
            <person name="Ishida K.-I."/>
            <person name="Kim E."/>
            <person name="Koreny L."/>
            <person name="Kroth P.G."/>
            <person name="Liu Y."/>
            <person name="Malik S.-B."/>
            <person name="Maier U.G."/>
            <person name="McRose D."/>
            <person name="Mock T."/>
            <person name="Neilson J.A."/>
            <person name="Onodera N.T."/>
            <person name="Poole A.M."/>
            <person name="Pritham E.J."/>
            <person name="Richards T.A."/>
            <person name="Rocap G."/>
            <person name="Roy S.W."/>
            <person name="Sarai C."/>
            <person name="Schaack S."/>
            <person name="Shirato S."/>
            <person name="Slamovits C.H."/>
            <person name="Spencer D.F."/>
            <person name="Suzuki S."/>
            <person name="Worden A.Z."/>
            <person name="Zauner S."/>
            <person name="Barry K."/>
            <person name="Bell C."/>
            <person name="Bharti A.K."/>
            <person name="Crow J.A."/>
            <person name="Grimwood J."/>
            <person name="Kramer R."/>
            <person name="Lindquist E."/>
            <person name="Lucas S."/>
            <person name="Salamov A."/>
            <person name="McFadden G.I."/>
            <person name="Lane C.E."/>
            <person name="Keeling P.J."/>
            <person name="Gray M.W."/>
            <person name="Grigoriev I.V."/>
            <person name="Archibald J.M."/>
        </authorList>
    </citation>
    <scope>NUCLEOTIDE SEQUENCE</scope>
    <source>
        <strain evidence="9">CCMP2712</strain>
    </source>
</reference>
<keyword evidence="3" id="KW-0677">Repeat</keyword>
<evidence type="ECO:0000259" key="6">
    <source>
        <dbReference type="Pfam" id="PF13844"/>
    </source>
</evidence>
<dbReference type="Gene3D" id="3.40.50.2000">
    <property type="entry name" value="Glycogen Phosphorylase B"/>
    <property type="match status" value="1"/>
</dbReference>
<dbReference type="Gene3D" id="3.40.50.11380">
    <property type="match status" value="1"/>
</dbReference>
<evidence type="ECO:0000256" key="4">
    <source>
        <dbReference type="ARBA" id="ARBA00022803"/>
    </source>
</evidence>
<feature type="domain" description="O-GlcNAc transferase C-terminal" evidence="6">
    <location>
        <begin position="349"/>
        <end position="509"/>
    </location>
</feature>
<evidence type="ECO:0000313" key="7">
    <source>
        <dbReference type="EMBL" id="EKX49617.1"/>
    </source>
</evidence>
<protein>
    <recommendedName>
        <fullName evidence="6">O-GlcNAc transferase C-terminal domain-containing protein</fullName>
    </recommendedName>
</protein>
<keyword evidence="4" id="KW-0802">TPR repeat</keyword>
<reference evidence="8" key="3">
    <citation type="submission" date="2016-03" db="UniProtKB">
        <authorList>
            <consortium name="EnsemblProtists"/>
        </authorList>
    </citation>
    <scope>IDENTIFICATION</scope>
</reference>
<dbReference type="PANTHER" id="PTHR44998:SF1">
    <property type="entry name" value="UDP-N-ACETYLGLUCOSAMINE--PEPTIDE N-ACETYLGLUCOSAMINYLTRANSFERASE 110 KDA SUBUNIT"/>
    <property type="match status" value="1"/>
</dbReference>
<dbReference type="Pfam" id="PF13844">
    <property type="entry name" value="Glyco_transf_41"/>
    <property type="match status" value="2"/>
</dbReference>
<reference evidence="7 9" key="1">
    <citation type="journal article" date="2012" name="Nature">
        <title>Algal genomes reveal evolutionary mosaicism and the fate of nucleomorphs.</title>
        <authorList>
            <consortium name="DOE Joint Genome Institute"/>
            <person name="Curtis B.A."/>
            <person name="Tanifuji G."/>
            <person name="Burki F."/>
            <person name="Gruber A."/>
            <person name="Irimia M."/>
            <person name="Maruyama S."/>
            <person name="Arias M.C."/>
            <person name="Ball S.G."/>
            <person name="Gile G.H."/>
            <person name="Hirakawa Y."/>
            <person name="Hopkins J.F."/>
            <person name="Kuo A."/>
            <person name="Rensing S.A."/>
            <person name="Schmutz J."/>
            <person name="Symeonidi A."/>
            <person name="Elias M."/>
            <person name="Eveleigh R.J."/>
            <person name="Herman E.K."/>
            <person name="Klute M.J."/>
            <person name="Nakayama T."/>
            <person name="Obornik M."/>
            <person name="Reyes-Prieto A."/>
            <person name="Armbrust E.V."/>
            <person name="Aves S.J."/>
            <person name="Beiko R.G."/>
            <person name="Coutinho P."/>
            <person name="Dacks J.B."/>
            <person name="Durnford D.G."/>
            <person name="Fast N.M."/>
            <person name="Green B.R."/>
            <person name="Grisdale C.J."/>
            <person name="Hempel F."/>
            <person name="Henrissat B."/>
            <person name="Hoppner M.P."/>
            <person name="Ishida K."/>
            <person name="Kim E."/>
            <person name="Koreny L."/>
            <person name="Kroth P.G."/>
            <person name="Liu Y."/>
            <person name="Malik S.B."/>
            <person name="Maier U.G."/>
            <person name="McRose D."/>
            <person name="Mock T."/>
            <person name="Neilson J.A."/>
            <person name="Onodera N.T."/>
            <person name="Poole A.M."/>
            <person name="Pritham E.J."/>
            <person name="Richards T.A."/>
            <person name="Rocap G."/>
            <person name="Roy S.W."/>
            <person name="Sarai C."/>
            <person name="Schaack S."/>
            <person name="Shirato S."/>
            <person name="Slamovits C.H."/>
            <person name="Spencer D.F."/>
            <person name="Suzuki S."/>
            <person name="Worden A.Z."/>
            <person name="Zauner S."/>
            <person name="Barry K."/>
            <person name="Bell C."/>
            <person name="Bharti A.K."/>
            <person name="Crow J.A."/>
            <person name="Grimwood J."/>
            <person name="Kramer R."/>
            <person name="Lindquist E."/>
            <person name="Lucas S."/>
            <person name="Salamov A."/>
            <person name="McFadden G.I."/>
            <person name="Lane C.E."/>
            <person name="Keeling P.J."/>
            <person name="Gray M.W."/>
            <person name="Grigoriev I.V."/>
            <person name="Archibald J.M."/>
        </authorList>
    </citation>
    <scope>NUCLEOTIDE SEQUENCE</scope>
    <source>
        <strain evidence="7 9">CCMP2712</strain>
    </source>
</reference>
<dbReference type="PaxDb" id="55529-EKX49617"/>
<name>L1JME2_GUITC</name>
<feature type="domain" description="O-GlcNAc transferase C-terminal" evidence="6">
    <location>
        <begin position="554"/>
        <end position="748"/>
    </location>
</feature>
<evidence type="ECO:0000256" key="3">
    <source>
        <dbReference type="ARBA" id="ARBA00022737"/>
    </source>
</evidence>
<dbReference type="KEGG" id="gtt:GUITHDRAFT_135804"/>
<proteinExistence type="predicted"/>
<dbReference type="eggNOG" id="KOG4626">
    <property type="taxonomic scope" value="Eukaryota"/>
</dbReference>
<dbReference type="HOGENOM" id="CLU_358427_0_0_1"/>
<comment type="pathway">
    <text evidence="1">Protein modification; protein glycosylation.</text>
</comment>
<feature type="signal peptide" evidence="5">
    <location>
        <begin position="1"/>
        <end position="19"/>
    </location>
</feature>
<keyword evidence="9" id="KW-1185">Reference proteome</keyword>
<organism evidence="7">
    <name type="scientific">Guillardia theta (strain CCMP2712)</name>
    <name type="common">Cryptophyte</name>
    <dbReference type="NCBI Taxonomy" id="905079"/>
    <lineage>
        <taxon>Eukaryota</taxon>
        <taxon>Cryptophyceae</taxon>
        <taxon>Pyrenomonadales</taxon>
        <taxon>Geminigeraceae</taxon>
        <taxon>Guillardia</taxon>
    </lineage>
</organism>
<dbReference type="GO" id="GO:0016740">
    <property type="term" value="F:transferase activity"/>
    <property type="evidence" value="ECO:0007669"/>
    <property type="project" value="UniProtKB-KW"/>
</dbReference>
<keyword evidence="5" id="KW-0732">Signal</keyword>
<evidence type="ECO:0000256" key="2">
    <source>
        <dbReference type="ARBA" id="ARBA00022679"/>
    </source>
</evidence>
<dbReference type="GeneID" id="17306300"/>
<dbReference type="PANTHER" id="PTHR44998">
    <property type="match status" value="1"/>
</dbReference>
<dbReference type="EnsemblProtists" id="EKX49617">
    <property type="protein sequence ID" value="EKX49617"/>
    <property type="gene ID" value="GUITHDRAFT_135804"/>
</dbReference>
<evidence type="ECO:0000313" key="8">
    <source>
        <dbReference type="EnsemblProtists" id="EKX49617"/>
    </source>
</evidence>
<dbReference type="EMBL" id="JH992981">
    <property type="protein sequence ID" value="EKX49617.1"/>
    <property type="molecule type" value="Genomic_DNA"/>
</dbReference>
<dbReference type="OrthoDB" id="10638050at2759"/>
<dbReference type="AlphaFoldDB" id="L1JME2"/>
<dbReference type="Proteomes" id="UP000011087">
    <property type="component" value="Unassembled WGS sequence"/>
</dbReference>
<feature type="chain" id="PRO_5008771533" description="O-GlcNAc transferase C-terminal domain-containing protein" evidence="5">
    <location>
        <begin position="20"/>
        <end position="782"/>
    </location>
</feature>
<evidence type="ECO:0000313" key="9">
    <source>
        <dbReference type="Proteomes" id="UP000011087"/>
    </source>
</evidence>
<sequence length="782" mass="87932">MYLPKRPTLLVTLLVLSWGDGGMRHAAGKHSEHHDAEQQEFVYEVSSRLVGSIKEGKAATTWRAISCLRRFDRHLAMLVFAPTFDSSAVRPRKKNKLFDSNISRTVAPALSRVIAERHGIAGSRLSILAQTTASLFCSQNYSLALRWLSLHDYLSEGSKMHGQLRELEEEGSQSVGSIFQKSIVQIASSQQDESCFRAAQLLRSIVRIRRRSKGSDHVQYETYIYQARLSMLFHHYSVAISALERIMTGGRENDAQALCLLVNAQDSNIELRGQQERYQRLSRVLRQLFQSFSPPASQCISPFSALASPLTPLEALMVARSAAVRERSALRGVKSLSVRRLEDLLPNSPDRRISVGYITSEWGDNSVGREIHAVLERHSARRVRPVCFMLKDPLEGSLRAREWREKTSRACGSGLVPLHHLSDVEGAERVNKERLHVLVDLNGWMSGSRVRILALQPAMLQINYKNFVGSMGADFEPFIVTDKVCSPPEFVQDYQEKLLLMPRSFYVTEDYSETHPECLQDEEFSVPHKREIVEVARAQSEQRGVKRSGGVSTDVVIANFNNWKKLDMRTLRVWAKVMGEVPNSILWLMSMLPYEGPSGAVGGGQEELDRCQTDSLKSILQSLGVDASRVVITGLLPSETHLIAKQQATDVFLDSLAYNAHSTAVELIWANVPVLTCPELKMTARVASSLLLAHGMSALVAREARDMEDVAVRLLRERRHLKRMRSELRRRRRSGSEDSLFDISQWTRSFEDGLFSLLEASASSPRHLHIVVSSSGPDPRRQ</sequence>
<gene>
    <name evidence="7" type="ORF">GUITHDRAFT_135804</name>
</gene>
<keyword evidence="2" id="KW-0808">Transferase</keyword>